<name>A0A5N6ZDJ5_9EURO</name>
<dbReference type="Proteomes" id="UP000327118">
    <property type="component" value="Unassembled WGS sequence"/>
</dbReference>
<dbReference type="EMBL" id="ML739052">
    <property type="protein sequence ID" value="KAE8355448.1"/>
    <property type="molecule type" value="Genomic_DNA"/>
</dbReference>
<organism evidence="2 3">
    <name type="scientific">Aspergillus coremiiformis</name>
    <dbReference type="NCBI Taxonomy" id="138285"/>
    <lineage>
        <taxon>Eukaryota</taxon>
        <taxon>Fungi</taxon>
        <taxon>Dikarya</taxon>
        <taxon>Ascomycota</taxon>
        <taxon>Pezizomycotina</taxon>
        <taxon>Eurotiomycetes</taxon>
        <taxon>Eurotiomycetidae</taxon>
        <taxon>Eurotiales</taxon>
        <taxon>Aspergillaceae</taxon>
        <taxon>Aspergillus</taxon>
        <taxon>Aspergillus subgen. Circumdati</taxon>
    </lineage>
</organism>
<evidence type="ECO:0000313" key="3">
    <source>
        <dbReference type="Proteomes" id="UP000327118"/>
    </source>
</evidence>
<reference evidence="3" key="1">
    <citation type="submission" date="2019-04" db="EMBL/GenBank/DDBJ databases">
        <title>Friends and foes A comparative genomics studyof 23 Aspergillus species from section Flavi.</title>
        <authorList>
            <consortium name="DOE Joint Genome Institute"/>
            <person name="Kjaerbolling I."/>
            <person name="Vesth T."/>
            <person name="Frisvad J.C."/>
            <person name="Nybo J.L."/>
            <person name="Theobald S."/>
            <person name="Kildgaard S."/>
            <person name="Isbrandt T."/>
            <person name="Kuo A."/>
            <person name="Sato A."/>
            <person name="Lyhne E.K."/>
            <person name="Kogle M.E."/>
            <person name="Wiebenga A."/>
            <person name="Kun R.S."/>
            <person name="Lubbers R.J."/>
            <person name="Makela M.R."/>
            <person name="Barry K."/>
            <person name="Chovatia M."/>
            <person name="Clum A."/>
            <person name="Daum C."/>
            <person name="Haridas S."/>
            <person name="He G."/>
            <person name="LaButti K."/>
            <person name="Lipzen A."/>
            <person name="Mondo S."/>
            <person name="Riley R."/>
            <person name="Salamov A."/>
            <person name="Simmons B.A."/>
            <person name="Magnuson J.K."/>
            <person name="Henrissat B."/>
            <person name="Mortensen U.H."/>
            <person name="Larsen T.O."/>
            <person name="Devries R.P."/>
            <person name="Grigoriev I.V."/>
            <person name="Machida M."/>
            <person name="Baker S.E."/>
            <person name="Andersen M.R."/>
        </authorList>
    </citation>
    <scope>NUCLEOTIDE SEQUENCE [LARGE SCALE GENOMIC DNA]</scope>
    <source>
        <strain evidence="3">CBS 553.77</strain>
    </source>
</reference>
<gene>
    <name evidence="2" type="ORF">BDV28DRAFT_155379</name>
</gene>
<protein>
    <submittedName>
        <fullName evidence="2">Uncharacterized protein</fullName>
    </submittedName>
</protein>
<dbReference type="AlphaFoldDB" id="A0A5N6ZDJ5"/>
<feature type="region of interest" description="Disordered" evidence="1">
    <location>
        <begin position="1"/>
        <end position="50"/>
    </location>
</feature>
<keyword evidence="3" id="KW-1185">Reference proteome</keyword>
<proteinExistence type="predicted"/>
<sequence length="501" mass="58065">MRRAHQLQNPGDRISPSPKRQRIETPEASMPVDRPQPLAGPSQLQPAHPEHHNLASKYPLFWFLPQRFEAHVSRLTDLRCFTETPPQIPPYKEPRLETVPVGIVLNVPDYIDEKTGTTVRVASDAAILHACFAPPFYQIAARSGRLLKHTDYCLDPHFATEKLILIKVKELIQNHMIELTTYRHQFITLLRSWRKKRRLWEVRLALSQVRRGNESIFQHAITHDDLEYLCSWLKEQQAAEDRAEIEACSFGRVTGLVHLSYKEPQRVQGGFVTDASVTRWEKLKTTIGAIVARVNTLQYEEDEQRRRHMAQCTSRVQESQDERNASFPSGDSLLVDFDLHESDSIASIPVIDPIPLDPEHRVGYYHWQVERHGVWAPKGLFRRTTYLGTFQLAPPEDLSFYNKPRSEWPRGHQGLLPELVAHIDDFQVHPWGLVSTRFAQALRQQPRYTTEALYSKKARLVLKSIENWYFANRQMSVGYIQNWPLPPAIRRPLSELIQDLQ</sequence>
<accession>A0A5N6ZDJ5</accession>
<evidence type="ECO:0000256" key="1">
    <source>
        <dbReference type="SAM" id="MobiDB-lite"/>
    </source>
</evidence>
<evidence type="ECO:0000313" key="2">
    <source>
        <dbReference type="EMBL" id="KAE8355448.1"/>
    </source>
</evidence>
<dbReference type="OrthoDB" id="3039123at2759"/>